<evidence type="ECO:0000313" key="11">
    <source>
        <dbReference type="EMBL" id="CBK23585.2"/>
    </source>
</evidence>
<evidence type="ECO:0000256" key="7">
    <source>
        <dbReference type="ARBA" id="ARBA00046278"/>
    </source>
</evidence>
<accession>D8M5Y6</accession>
<dbReference type="CDD" id="cd14824">
    <property type="entry name" value="Longin"/>
    <property type="match status" value="1"/>
</dbReference>
<evidence type="ECO:0000259" key="10">
    <source>
        <dbReference type="PROSITE" id="PS50892"/>
    </source>
</evidence>
<dbReference type="PANTHER" id="PTHR45806">
    <property type="entry name" value="SYNAPTOBREVIN HOMOLOG YKT6"/>
    <property type="match status" value="1"/>
</dbReference>
<dbReference type="SUPFAM" id="SSF64356">
    <property type="entry name" value="SNARE-like"/>
    <property type="match status" value="1"/>
</dbReference>
<evidence type="ECO:0000256" key="5">
    <source>
        <dbReference type="ARBA" id="ARBA00023288"/>
    </source>
</evidence>
<dbReference type="GeneID" id="24920531"/>
<organism evidence="11">
    <name type="scientific">Blastocystis hominis</name>
    <dbReference type="NCBI Taxonomy" id="12968"/>
    <lineage>
        <taxon>Eukaryota</taxon>
        <taxon>Sar</taxon>
        <taxon>Stramenopiles</taxon>
        <taxon>Bigyra</taxon>
        <taxon>Opalozoa</taxon>
        <taxon>Opalinata</taxon>
        <taxon>Blastocystidae</taxon>
        <taxon>Blastocystis</taxon>
    </lineage>
</organism>
<evidence type="ECO:0000256" key="2">
    <source>
        <dbReference type="ARBA" id="ARBA00022481"/>
    </source>
</evidence>
<dbReference type="Pfam" id="PF00957">
    <property type="entry name" value="Synaptobrevin"/>
    <property type="match status" value="1"/>
</dbReference>
<reference evidence="11" key="1">
    <citation type="submission" date="2010-02" db="EMBL/GenBank/DDBJ databases">
        <title>Sequencing and annotation of the Blastocystis hominis genome.</title>
        <authorList>
            <person name="Wincker P."/>
        </authorList>
    </citation>
    <scope>NUCLEOTIDE SEQUENCE</scope>
    <source>
        <strain evidence="11">Singapore isolate B</strain>
    </source>
</reference>
<comment type="similarity">
    <text evidence="1">Belongs to the synaptobrevin family.</text>
</comment>
<sequence>MKVLSIAILKWKKDTPEPVVLCQECELSQFSYFQKTAVKQMLTFISRTLIQRTNFAERQSVSHEEYMCHCYLRQDGLGAVIVTDKEYPARVAFNLETKLLDDFDTKYMARWKNAKEDNQFPVPTLAKTLQDYQDPAKCDKITQINTQIDETKNVLNKTIDSVLERGTKLDDLVGKSNDLSDHILWKWNCYCWWRLTGRVENVLQAGEKDELMLYDYVSFCFYCLFYLTSTWKML</sequence>
<dbReference type="FunCoup" id="D8M5Y6">
    <property type="interactions" value="4"/>
</dbReference>
<keyword evidence="5" id="KW-0449">Lipoprotein</keyword>
<dbReference type="Proteomes" id="UP000008312">
    <property type="component" value="Unassembled WGS sequence"/>
</dbReference>
<dbReference type="GO" id="GO:0006888">
    <property type="term" value="P:endoplasmic reticulum to Golgi vesicle-mediated transport"/>
    <property type="evidence" value="ECO:0007669"/>
    <property type="project" value="TreeGrafter"/>
</dbReference>
<keyword evidence="12" id="KW-1185">Reference proteome</keyword>
<evidence type="ECO:0000259" key="9">
    <source>
        <dbReference type="PROSITE" id="PS50859"/>
    </source>
</evidence>
<keyword evidence="2" id="KW-0488">Methylation</keyword>
<dbReference type="OrthoDB" id="27923at2759"/>
<dbReference type="AlphaFoldDB" id="D8M5Y6"/>
<dbReference type="InterPro" id="IPR042855">
    <property type="entry name" value="V_SNARE_CC"/>
</dbReference>
<keyword evidence="8" id="KW-0175">Coiled coil</keyword>
<evidence type="ECO:0000256" key="1">
    <source>
        <dbReference type="ARBA" id="ARBA00008025"/>
    </source>
</evidence>
<gene>
    <name evidence="11" type="ORF">GSBLH_T00003430001</name>
</gene>
<keyword evidence="6" id="KW-0636">Prenylation</keyword>
<dbReference type="GO" id="GO:0005484">
    <property type="term" value="F:SNAP receptor activity"/>
    <property type="evidence" value="ECO:0007669"/>
    <property type="project" value="TreeGrafter"/>
</dbReference>
<evidence type="ECO:0000313" key="12">
    <source>
        <dbReference type="Proteomes" id="UP000008312"/>
    </source>
</evidence>
<dbReference type="EMBL" id="FN668661">
    <property type="protein sequence ID" value="CBK23585.2"/>
    <property type="molecule type" value="Genomic_DNA"/>
</dbReference>
<evidence type="ECO:0000256" key="4">
    <source>
        <dbReference type="ARBA" id="ARBA00023139"/>
    </source>
</evidence>
<dbReference type="SUPFAM" id="SSF58038">
    <property type="entry name" value="SNARE fusion complex"/>
    <property type="match status" value="1"/>
</dbReference>
<evidence type="ECO:0000256" key="8">
    <source>
        <dbReference type="PROSITE-ProRule" id="PRU00290"/>
    </source>
</evidence>
<dbReference type="Gene3D" id="3.30.450.50">
    <property type="entry name" value="Longin domain"/>
    <property type="match status" value="1"/>
</dbReference>
<dbReference type="OMA" id="MINEIYM"/>
<feature type="domain" description="Longin" evidence="9">
    <location>
        <begin position="7"/>
        <end position="107"/>
    </location>
</feature>
<evidence type="ECO:0000256" key="6">
    <source>
        <dbReference type="ARBA" id="ARBA00023289"/>
    </source>
</evidence>
<keyword evidence="4" id="KW-0564">Palmitate</keyword>
<dbReference type="PANTHER" id="PTHR45806:SF1">
    <property type="entry name" value="SYNAPTOBREVIN HOMOLOG YKT6"/>
    <property type="match status" value="1"/>
</dbReference>
<dbReference type="Gene3D" id="1.20.5.110">
    <property type="match status" value="1"/>
</dbReference>
<dbReference type="PROSITE" id="PS50892">
    <property type="entry name" value="V_SNARE"/>
    <property type="match status" value="1"/>
</dbReference>
<dbReference type="RefSeq" id="XP_012897633.1">
    <property type="nucleotide sequence ID" value="XM_013042179.1"/>
</dbReference>
<name>D8M5Y6_BLAHO</name>
<dbReference type="PROSITE" id="PS50859">
    <property type="entry name" value="LONGIN"/>
    <property type="match status" value="1"/>
</dbReference>
<dbReference type="InterPro" id="IPR011012">
    <property type="entry name" value="Longin-like_dom_sf"/>
</dbReference>
<evidence type="ECO:0008006" key="13">
    <source>
        <dbReference type="Google" id="ProtNLM"/>
    </source>
</evidence>
<comment type="subcellular location">
    <subcellularLocation>
        <location evidence="7">Endomembrane system</location>
        <topology evidence="7">Lipid-anchor</topology>
        <orientation evidence="7">Cytoplasmic side</orientation>
    </subcellularLocation>
</comment>
<dbReference type="InterPro" id="IPR010908">
    <property type="entry name" value="Longin_dom"/>
</dbReference>
<proteinExistence type="inferred from homology"/>
<dbReference type="InParanoid" id="D8M5Y6"/>
<feature type="domain" description="V-SNARE coiled-coil homology" evidence="10">
    <location>
        <begin position="140"/>
        <end position="194"/>
    </location>
</feature>
<protein>
    <recommendedName>
        <fullName evidence="13">V-SNARE coiled-coil homology domain-containing protein</fullName>
    </recommendedName>
</protein>
<dbReference type="Pfam" id="PF13774">
    <property type="entry name" value="Longin"/>
    <property type="match status" value="1"/>
</dbReference>
<dbReference type="GO" id="GO:0005794">
    <property type="term" value="C:Golgi apparatus"/>
    <property type="evidence" value="ECO:0007669"/>
    <property type="project" value="TreeGrafter"/>
</dbReference>
<evidence type="ECO:0000256" key="3">
    <source>
        <dbReference type="ARBA" id="ARBA00023136"/>
    </source>
</evidence>
<keyword evidence="3" id="KW-0472">Membrane</keyword>
<dbReference type="SMART" id="SM01270">
    <property type="entry name" value="Longin"/>
    <property type="match status" value="1"/>
</dbReference>